<dbReference type="Proteomes" id="UP001497700">
    <property type="component" value="Unassembled WGS sequence"/>
</dbReference>
<name>A0ACB9YNA5_9PEZI</name>
<reference evidence="1 2" key="1">
    <citation type="journal article" date="2022" name="New Phytol.">
        <title>Ecological generalism drives hyperdiversity of secondary metabolite gene clusters in xylarialean endophytes.</title>
        <authorList>
            <person name="Franco M.E.E."/>
            <person name="Wisecaver J.H."/>
            <person name="Arnold A.E."/>
            <person name="Ju Y.M."/>
            <person name="Slot J.C."/>
            <person name="Ahrendt S."/>
            <person name="Moore L.P."/>
            <person name="Eastman K.E."/>
            <person name="Scott K."/>
            <person name="Konkel Z."/>
            <person name="Mondo S.J."/>
            <person name="Kuo A."/>
            <person name="Hayes R.D."/>
            <person name="Haridas S."/>
            <person name="Andreopoulos B."/>
            <person name="Riley R."/>
            <person name="LaButti K."/>
            <person name="Pangilinan J."/>
            <person name="Lipzen A."/>
            <person name="Amirebrahimi M."/>
            <person name="Yan J."/>
            <person name="Adam C."/>
            <person name="Keymanesh K."/>
            <person name="Ng V."/>
            <person name="Louie K."/>
            <person name="Northen T."/>
            <person name="Drula E."/>
            <person name="Henrissat B."/>
            <person name="Hsieh H.M."/>
            <person name="Youens-Clark K."/>
            <person name="Lutzoni F."/>
            <person name="Miadlikowska J."/>
            <person name="Eastwood D.C."/>
            <person name="Hamelin R.C."/>
            <person name="Grigoriev I.V."/>
            <person name="U'Ren J.M."/>
        </authorList>
    </citation>
    <scope>NUCLEOTIDE SEQUENCE [LARGE SCALE GENOMIC DNA]</scope>
    <source>
        <strain evidence="1 2">CBS 119005</strain>
    </source>
</reference>
<dbReference type="EMBL" id="MU393570">
    <property type="protein sequence ID" value="KAI4860874.1"/>
    <property type="molecule type" value="Genomic_DNA"/>
</dbReference>
<comment type="caution">
    <text evidence="1">The sequence shown here is derived from an EMBL/GenBank/DDBJ whole genome shotgun (WGS) entry which is preliminary data.</text>
</comment>
<keyword evidence="2" id="KW-1185">Reference proteome</keyword>
<proteinExistence type="predicted"/>
<gene>
    <name evidence="1" type="ORF">F4820DRAFT_91703</name>
</gene>
<accession>A0ACB9YNA5</accession>
<evidence type="ECO:0000313" key="1">
    <source>
        <dbReference type="EMBL" id="KAI4860874.1"/>
    </source>
</evidence>
<sequence>MSKEENTTQQSNPTQEDDEPDDWDKRIFSTGCADENAKLTDCYFDKKDWRACKKEMEIFRACWKKHNNDTRTSTKDA</sequence>
<evidence type="ECO:0000313" key="2">
    <source>
        <dbReference type="Proteomes" id="UP001497700"/>
    </source>
</evidence>
<organism evidence="1 2">
    <name type="scientific">Hypoxylon rubiginosum</name>
    <dbReference type="NCBI Taxonomy" id="110542"/>
    <lineage>
        <taxon>Eukaryota</taxon>
        <taxon>Fungi</taxon>
        <taxon>Dikarya</taxon>
        <taxon>Ascomycota</taxon>
        <taxon>Pezizomycotina</taxon>
        <taxon>Sordariomycetes</taxon>
        <taxon>Xylariomycetidae</taxon>
        <taxon>Xylariales</taxon>
        <taxon>Hypoxylaceae</taxon>
        <taxon>Hypoxylon</taxon>
    </lineage>
</organism>
<protein>
    <submittedName>
        <fullName evidence="1">Uncharacterized protein</fullName>
    </submittedName>
</protein>